<keyword evidence="11 14" id="KW-1133">Transmembrane helix</keyword>
<evidence type="ECO:0000256" key="11">
    <source>
        <dbReference type="ARBA" id="ARBA00022989"/>
    </source>
</evidence>
<dbReference type="InterPro" id="IPR050640">
    <property type="entry name" value="Bact_2-comp_sensor_kinase"/>
</dbReference>
<comment type="catalytic activity">
    <reaction evidence="1">
        <text>ATP + protein L-histidine = ADP + protein N-phospho-L-histidine.</text>
        <dbReference type="EC" id="2.7.13.3"/>
    </reaction>
</comment>
<dbReference type="EMBL" id="RXHU01000073">
    <property type="protein sequence ID" value="RTE06699.1"/>
    <property type="molecule type" value="Genomic_DNA"/>
</dbReference>
<organism evidence="17 18">
    <name type="scientific">Paenibacillus whitsoniae</name>
    <dbReference type="NCBI Taxonomy" id="2496558"/>
    <lineage>
        <taxon>Bacteria</taxon>
        <taxon>Bacillati</taxon>
        <taxon>Bacillota</taxon>
        <taxon>Bacilli</taxon>
        <taxon>Bacillales</taxon>
        <taxon>Paenibacillaceae</taxon>
        <taxon>Paenibacillus</taxon>
    </lineage>
</organism>
<keyword evidence="7 14" id="KW-0812">Transmembrane</keyword>
<dbReference type="GO" id="GO:0005524">
    <property type="term" value="F:ATP binding"/>
    <property type="evidence" value="ECO:0007669"/>
    <property type="project" value="UniProtKB-KW"/>
</dbReference>
<sequence length="595" mass="67444">MKLQSKLMVGYLLACVIPLLVVSVSIYRQSASALEDSSQEFAALYTSQTELSLNKLMVEYDKMTKSVLVDNEMINRIGKEHEPTIDELAARNESIQRVLLRVALLKPEIISLMMISHDDTVYQYTNTTNVIDGATLLAQPWYQRSRVSEETFFITGLHDRSYYREKREEAVVTVGRILFRSDGAYAGVLLIDLDPSTLLELNPDFDTALDKYGISVIISNALGETVYHSDAASGRLTWNEVRETATNYTEDASNDERIVVSGSTQLGHLIVKTEIPRDKLLQKIGKIKVVTVSVLLAGILILSAFSFGLSYTVTRPIKALRRSMKQAEIGHYMPIDKVQSNDEIGNLVLSYNKMIITIRELIEDVYLAEIKRRKAKFLALQNQINPHMLYNTLESIRMKALVKEEEEIANMIKILAKMFRLALGKEGTRHLIKHELAYTQNYLQLQNIRFDNQFQLEIGLPEEMMTCSIIPLVFQPIVENSVNHGFQNYGRMLHIRIEGEWEEGDSIRIRISDNGVGMPPDKLEELQAILEVAKSDKYKVEQEDESAGKGLGLKNIAERINLHYGERYELTVHSDFGSGTTVEIFIPKLEGQGKE</sequence>
<dbReference type="EC" id="2.7.13.3" evidence="3"/>
<keyword evidence="18" id="KW-1185">Reference proteome</keyword>
<feature type="domain" description="Histidine kinase" evidence="15">
    <location>
        <begin position="473"/>
        <end position="590"/>
    </location>
</feature>
<protein>
    <recommendedName>
        <fullName evidence="3">histidine kinase</fullName>
        <ecNumber evidence="3">2.7.13.3</ecNumber>
    </recommendedName>
</protein>
<keyword evidence="9 17" id="KW-0418">Kinase</keyword>
<dbReference type="PROSITE" id="PS50109">
    <property type="entry name" value="HIS_KIN"/>
    <property type="match status" value="1"/>
</dbReference>
<dbReference type="Pfam" id="PF06580">
    <property type="entry name" value="His_kinase"/>
    <property type="match status" value="1"/>
</dbReference>
<evidence type="ECO:0000256" key="3">
    <source>
        <dbReference type="ARBA" id="ARBA00012438"/>
    </source>
</evidence>
<dbReference type="Pfam" id="PF02518">
    <property type="entry name" value="HATPase_c"/>
    <property type="match status" value="1"/>
</dbReference>
<dbReference type="PANTHER" id="PTHR34220:SF11">
    <property type="entry name" value="SENSOR PROTEIN KINASE HPTS"/>
    <property type="match status" value="1"/>
</dbReference>
<dbReference type="GO" id="GO:0005886">
    <property type="term" value="C:plasma membrane"/>
    <property type="evidence" value="ECO:0007669"/>
    <property type="project" value="UniProtKB-SubCell"/>
</dbReference>
<feature type="transmembrane region" description="Helical" evidence="14">
    <location>
        <begin position="289"/>
        <end position="314"/>
    </location>
</feature>
<dbReference type="InterPro" id="IPR004358">
    <property type="entry name" value="Sig_transdc_His_kin-like_C"/>
</dbReference>
<evidence type="ECO:0000256" key="5">
    <source>
        <dbReference type="ARBA" id="ARBA00022553"/>
    </source>
</evidence>
<keyword evidence="6" id="KW-0808">Transferase</keyword>
<evidence type="ECO:0000256" key="12">
    <source>
        <dbReference type="ARBA" id="ARBA00023012"/>
    </source>
</evidence>
<dbReference type="SMART" id="SM00304">
    <property type="entry name" value="HAMP"/>
    <property type="match status" value="1"/>
</dbReference>
<dbReference type="PANTHER" id="PTHR34220">
    <property type="entry name" value="SENSOR HISTIDINE KINASE YPDA"/>
    <property type="match status" value="1"/>
</dbReference>
<dbReference type="Proteomes" id="UP000276128">
    <property type="component" value="Unassembled WGS sequence"/>
</dbReference>
<keyword evidence="5" id="KW-0597">Phosphoprotein</keyword>
<evidence type="ECO:0000256" key="8">
    <source>
        <dbReference type="ARBA" id="ARBA00022741"/>
    </source>
</evidence>
<dbReference type="PRINTS" id="PR00344">
    <property type="entry name" value="BCTRLSENSOR"/>
</dbReference>
<comment type="caution">
    <text evidence="17">The sequence shown here is derived from an EMBL/GenBank/DDBJ whole genome shotgun (WGS) entry which is preliminary data.</text>
</comment>
<evidence type="ECO:0000256" key="6">
    <source>
        <dbReference type="ARBA" id="ARBA00022679"/>
    </source>
</evidence>
<dbReference type="InterPro" id="IPR036890">
    <property type="entry name" value="HATPase_C_sf"/>
</dbReference>
<feature type="domain" description="HAMP" evidence="16">
    <location>
        <begin position="311"/>
        <end position="363"/>
    </location>
</feature>
<evidence type="ECO:0000313" key="18">
    <source>
        <dbReference type="Proteomes" id="UP000276128"/>
    </source>
</evidence>
<dbReference type="InterPro" id="IPR005467">
    <property type="entry name" value="His_kinase_dom"/>
</dbReference>
<dbReference type="CDD" id="cd06225">
    <property type="entry name" value="HAMP"/>
    <property type="match status" value="1"/>
</dbReference>
<dbReference type="Gene3D" id="3.30.565.10">
    <property type="entry name" value="Histidine kinase-like ATPase, C-terminal domain"/>
    <property type="match status" value="1"/>
</dbReference>
<dbReference type="InterPro" id="IPR003594">
    <property type="entry name" value="HATPase_dom"/>
</dbReference>
<evidence type="ECO:0000256" key="9">
    <source>
        <dbReference type="ARBA" id="ARBA00022777"/>
    </source>
</evidence>
<proteinExistence type="predicted"/>
<keyword evidence="13 14" id="KW-0472">Membrane</keyword>
<evidence type="ECO:0000256" key="1">
    <source>
        <dbReference type="ARBA" id="ARBA00000085"/>
    </source>
</evidence>
<evidence type="ECO:0000313" key="17">
    <source>
        <dbReference type="EMBL" id="RTE06699.1"/>
    </source>
</evidence>
<dbReference type="CDD" id="cd18773">
    <property type="entry name" value="PDC1_HK_sensor"/>
    <property type="match status" value="1"/>
</dbReference>
<keyword evidence="8" id="KW-0547">Nucleotide-binding</keyword>
<name>A0A430J8Q5_9BACL</name>
<dbReference type="AlphaFoldDB" id="A0A430J8Q5"/>
<dbReference type="GO" id="GO:0000155">
    <property type="term" value="F:phosphorelay sensor kinase activity"/>
    <property type="evidence" value="ECO:0007669"/>
    <property type="project" value="InterPro"/>
</dbReference>
<keyword evidence="4" id="KW-1003">Cell membrane</keyword>
<dbReference type="InterPro" id="IPR010559">
    <property type="entry name" value="Sig_transdc_His_kin_internal"/>
</dbReference>
<keyword evidence="10" id="KW-0067">ATP-binding</keyword>
<evidence type="ECO:0000256" key="13">
    <source>
        <dbReference type="ARBA" id="ARBA00023136"/>
    </source>
</evidence>
<accession>A0A430J8Q5</accession>
<dbReference type="Gene3D" id="6.10.340.10">
    <property type="match status" value="1"/>
</dbReference>
<feature type="transmembrane region" description="Helical" evidence="14">
    <location>
        <begin position="7"/>
        <end position="27"/>
    </location>
</feature>
<dbReference type="InterPro" id="IPR003660">
    <property type="entry name" value="HAMP_dom"/>
</dbReference>
<evidence type="ECO:0000256" key="10">
    <source>
        <dbReference type="ARBA" id="ARBA00022840"/>
    </source>
</evidence>
<evidence type="ECO:0000256" key="4">
    <source>
        <dbReference type="ARBA" id="ARBA00022475"/>
    </source>
</evidence>
<evidence type="ECO:0000259" key="15">
    <source>
        <dbReference type="PROSITE" id="PS50109"/>
    </source>
</evidence>
<evidence type="ECO:0000256" key="2">
    <source>
        <dbReference type="ARBA" id="ARBA00004651"/>
    </source>
</evidence>
<dbReference type="SUPFAM" id="SSF55874">
    <property type="entry name" value="ATPase domain of HSP90 chaperone/DNA topoisomerase II/histidine kinase"/>
    <property type="match status" value="1"/>
</dbReference>
<evidence type="ECO:0000256" key="14">
    <source>
        <dbReference type="SAM" id="Phobius"/>
    </source>
</evidence>
<gene>
    <name evidence="17" type="ORF">EJQ19_22635</name>
</gene>
<dbReference type="OrthoDB" id="9809348at2"/>
<evidence type="ECO:0000259" key="16">
    <source>
        <dbReference type="PROSITE" id="PS50885"/>
    </source>
</evidence>
<evidence type="ECO:0000256" key="7">
    <source>
        <dbReference type="ARBA" id="ARBA00022692"/>
    </source>
</evidence>
<dbReference type="SMART" id="SM00387">
    <property type="entry name" value="HATPase_c"/>
    <property type="match status" value="1"/>
</dbReference>
<comment type="subcellular location">
    <subcellularLocation>
        <location evidence="2">Cell membrane</location>
        <topology evidence="2">Multi-pass membrane protein</topology>
    </subcellularLocation>
</comment>
<reference evidence="17 18" key="1">
    <citation type="submission" date="2018-12" db="EMBL/GenBank/DDBJ databases">
        <title>Bacillus ochoae sp. nov., Paenibacillus whitsoniae sp. nov., Paenibacillus spiritus sp. nov. Isolated from the Mars Exploration Rover during spacecraft assembly.</title>
        <authorList>
            <person name="Seuylemezian A."/>
            <person name="Vaishampayan P."/>
        </authorList>
    </citation>
    <scope>NUCLEOTIDE SEQUENCE [LARGE SCALE GENOMIC DNA]</scope>
    <source>
        <strain evidence="17 18">MER 54</strain>
    </source>
</reference>
<keyword evidence="12" id="KW-0902">Two-component regulatory system</keyword>
<dbReference type="SUPFAM" id="SSF158472">
    <property type="entry name" value="HAMP domain-like"/>
    <property type="match status" value="1"/>
</dbReference>
<dbReference type="PROSITE" id="PS50885">
    <property type="entry name" value="HAMP"/>
    <property type="match status" value="1"/>
</dbReference>